<dbReference type="EMBL" id="CP002536">
    <property type="protein sequence ID" value="ADY26866.1"/>
    <property type="molecule type" value="Genomic_DNA"/>
</dbReference>
<dbReference type="RefSeq" id="WP_013615474.1">
    <property type="nucleotide sequence ID" value="NC_015161.1"/>
</dbReference>
<proteinExistence type="predicted"/>
<sequence>MTAQMFTPTAKQRADALNFYFAGLVYMGMNLVLEQAFHIWSRLGNGEQSSQVMAFGFMSLLLFCFGFGLTFGARRQLIGWGYPDAGDRDFSEFDERQRLQFLEAQAKAQRFYIALAVAVGLLLIFQGHQGYSWFFAVQLASLLLALVTGLPTALMAQSERHLEEH</sequence>
<keyword evidence="1" id="KW-0812">Transmembrane</keyword>
<gene>
    <name evidence="2" type="ordered locus">Deipr_1733</name>
</gene>
<dbReference type="STRING" id="693977.Deipr_1733"/>
<keyword evidence="3" id="KW-1185">Reference proteome</keyword>
<evidence type="ECO:0000313" key="3">
    <source>
        <dbReference type="Proteomes" id="UP000007718"/>
    </source>
</evidence>
<organism evidence="2 3">
    <name type="scientific">Deinococcus proteolyticus (strain ATCC 35074 / DSM 20540 / JCM 6276 / NBRC 101906 / NCIMB 13154 / VKM Ac-1939 / CCM 2703 / MRP)</name>
    <dbReference type="NCBI Taxonomy" id="693977"/>
    <lineage>
        <taxon>Bacteria</taxon>
        <taxon>Thermotogati</taxon>
        <taxon>Deinococcota</taxon>
        <taxon>Deinococci</taxon>
        <taxon>Deinococcales</taxon>
        <taxon>Deinococcaceae</taxon>
        <taxon>Deinococcus</taxon>
    </lineage>
</organism>
<feature type="transmembrane region" description="Helical" evidence="1">
    <location>
        <begin position="111"/>
        <end position="127"/>
    </location>
</feature>
<reference evidence="3" key="1">
    <citation type="submission" date="2011-02" db="EMBL/GenBank/DDBJ databases">
        <title>The complete sequence of chromosome of Deinococcus proteolyticus DSM 20540.</title>
        <authorList>
            <consortium name="US DOE Joint Genome Institute (JGI-PGF)"/>
            <person name="Lucas S."/>
            <person name="Copeland A."/>
            <person name="Lapidus A."/>
            <person name="Bruce D."/>
            <person name="Goodwin L."/>
            <person name="Pitluck S."/>
            <person name="Kyrpides N."/>
            <person name="Mavromatis K."/>
            <person name="Pagani I."/>
            <person name="Ivanova N."/>
            <person name="Ovchinnikova G."/>
            <person name="Zeytun A."/>
            <person name="Detter J.C."/>
            <person name="Han C."/>
            <person name="Land M."/>
            <person name="Hauser L."/>
            <person name="Markowitz V."/>
            <person name="Cheng J.-F."/>
            <person name="Hugenholtz P."/>
            <person name="Woyke T."/>
            <person name="Wu D."/>
            <person name="Pukall R."/>
            <person name="Steenblock K."/>
            <person name="Brambilla E."/>
            <person name="Klenk H.-P."/>
            <person name="Eisen J.A."/>
        </authorList>
    </citation>
    <scope>NUCLEOTIDE SEQUENCE [LARGE SCALE GENOMIC DNA]</scope>
    <source>
        <strain evidence="3">ATCC 35074 / DSM 20540 / JCM 6276 / NBRC 101906 / NCIMB 13154 / VKM Ac-1939 / CCM 2703 / MRP</strain>
    </source>
</reference>
<feature type="transmembrane region" description="Helical" evidence="1">
    <location>
        <begin position="20"/>
        <end position="40"/>
    </location>
</feature>
<dbReference type="AlphaFoldDB" id="F0RL74"/>
<evidence type="ECO:0000313" key="2">
    <source>
        <dbReference type="EMBL" id="ADY26866.1"/>
    </source>
</evidence>
<dbReference type="Proteomes" id="UP000007718">
    <property type="component" value="Chromosome"/>
</dbReference>
<keyword evidence="1" id="KW-1133">Transmembrane helix</keyword>
<dbReference type="KEGG" id="dpt:Deipr_1733"/>
<keyword evidence="1" id="KW-0472">Membrane</keyword>
<evidence type="ECO:0000256" key="1">
    <source>
        <dbReference type="SAM" id="Phobius"/>
    </source>
</evidence>
<name>F0RL74_DEIPM</name>
<protein>
    <submittedName>
        <fullName evidence="2">Uncharacterized protein</fullName>
    </submittedName>
</protein>
<feature type="transmembrane region" description="Helical" evidence="1">
    <location>
        <begin position="52"/>
        <end position="73"/>
    </location>
</feature>
<dbReference type="HOGENOM" id="CLU_1608152_0_0_0"/>
<accession>F0RL74</accession>
<feature type="transmembrane region" description="Helical" evidence="1">
    <location>
        <begin position="133"/>
        <end position="156"/>
    </location>
</feature>
<reference evidence="2 3" key="2">
    <citation type="journal article" date="2012" name="Stand. Genomic Sci.">
        <title>Complete genome sequence of the orange-red pigmented, radioresistant Deinococcus proteolyticus type strain (MRP(T)).</title>
        <authorList>
            <person name="Copeland A."/>
            <person name="Zeytun A."/>
            <person name="Yassawong M."/>
            <person name="Nolan M."/>
            <person name="Lucas S."/>
            <person name="Hammon N."/>
            <person name="Deshpande S."/>
            <person name="Cheng J.F."/>
            <person name="Han C."/>
            <person name="Tapia R."/>
            <person name="Goodwin L.A."/>
            <person name="Pitluck S."/>
            <person name="Mavromatis K."/>
            <person name="Liolios K."/>
            <person name="Pagani I."/>
            <person name="Ivanova N."/>
            <person name="Mikhailova N."/>
            <person name="Pati A."/>
            <person name="Chen A."/>
            <person name="Palaniappan K."/>
            <person name="Land M."/>
            <person name="Hauser L."/>
            <person name="Jeffries C.D."/>
            <person name="Brambilla E.M."/>
            <person name="Rohde M."/>
            <person name="Sikorski J."/>
            <person name="Pukall R."/>
            <person name="Goker M."/>
            <person name="Detter J.C."/>
            <person name="Woyke T."/>
            <person name="Bristow J."/>
            <person name="Eisen J.A."/>
            <person name="Markowitz V."/>
            <person name="Hugenholtz P."/>
            <person name="Kyrpides N.C."/>
            <person name="Klenk H.P."/>
            <person name="Lapidus A."/>
        </authorList>
    </citation>
    <scope>NUCLEOTIDE SEQUENCE [LARGE SCALE GENOMIC DNA]</scope>
    <source>
        <strain evidence="3">ATCC 35074 / DSM 20540 / JCM 6276 / NBRC 101906 / NCIMB 13154 / VKM Ac-1939 / CCM 2703 / MRP</strain>
    </source>
</reference>